<dbReference type="GO" id="GO:0003677">
    <property type="term" value="F:DNA binding"/>
    <property type="evidence" value="ECO:0007669"/>
    <property type="project" value="InterPro"/>
</dbReference>
<comment type="caution">
    <text evidence="2">The sequence shown here is derived from an EMBL/GenBank/DDBJ whole genome shotgun (WGS) entry which is preliminary data.</text>
</comment>
<dbReference type="GO" id="GO:0004803">
    <property type="term" value="F:transposase activity"/>
    <property type="evidence" value="ECO:0007669"/>
    <property type="project" value="InterPro"/>
</dbReference>
<feature type="domain" description="Transposase IS4-like" evidence="1">
    <location>
        <begin position="43"/>
        <end position="141"/>
    </location>
</feature>
<name>A0A1T1D011_9SYNE</name>
<organism evidence="2 3">
    <name type="scientific">Candidatus Synechococcus spongiarum LMB bulk15M</name>
    <dbReference type="NCBI Taxonomy" id="1943582"/>
    <lineage>
        <taxon>Bacteria</taxon>
        <taxon>Bacillati</taxon>
        <taxon>Cyanobacteriota</taxon>
        <taxon>Cyanophyceae</taxon>
        <taxon>Synechococcales</taxon>
        <taxon>Synechococcaceae</taxon>
        <taxon>Synechococcus</taxon>
    </lineage>
</organism>
<protein>
    <recommendedName>
        <fullName evidence="1">Transposase IS4-like domain-containing protein</fullName>
    </recommendedName>
</protein>
<accession>A0A1T1D011</accession>
<sequence length="163" mass="19032">MHVIPDGTTVWLFRERLRQAEVTEELFHQFDGYLKEKALEGRGGQIIDATIVPVPRQHNRNKANEEIRQGKVSEDWQDNPNRLRRKNLDARWVKKDNVSHYGYKNNISIDATYGLVCRHVVTPVNIHGSPQCSQLCWMLRRTTFSCQLPSLKPCSQALTDRYW</sequence>
<dbReference type="GO" id="GO:0006313">
    <property type="term" value="P:DNA transposition"/>
    <property type="evidence" value="ECO:0007669"/>
    <property type="project" value="InterPro"/>
</dbReference>
<dbReference type="Proteomes" id="UP000242636">
    <property type="component" value="Unassembled WGS sequence"/>
</dbReference>
<evidence type="ECO:0000259" key="1">
    <source>
        <dbReference type="Pfam" id="PF01609"/>
    </source>
</evidence>
<evidence type="ECO:0000313" key="3">
    <source>
        <dbReference type="Proteomes" id="UP000242636"/>
    </source>
</evidence>
<reference evidence="2 3" key="1">
    <citation type="submission" date="2017-02" db="EMBL/GenBank/DDBJ databases">
        <title>Draft Genome Sequences of 'Candidatus Synechococcus spongiarum', Cyanobacterial Symbionts of the Mediterranean Sponge Aplysina aerophoba from two locations.</title>
        <authorList>
            <person name="Slaby B.M."/>
            <person name="Hentschel U."/>
        </authorList>
    </citation>
    <scope>NUCLEOTIDE SEQUENCE [LARGE SCALE GENOMIC DNA]</scope>
    <source>
        <strain evidence="2">LMB bulk15M</strain>
    </source>
</reference>
<dbReference type="AlphaFoldDB" id="A0A1T1D011"/>
<dbReference type="PANTHER" id="PTHR35604">
    <property type="entry name" value="TRANSPOSASE INSH FOR INSERTION SEQUENCE ELEMENT IS5A-RELATED"/>
    <property type="match status" value="1"/>
</dbReference>
<proteinExistence type="predicted"/>
<evidence type="ECO:0000313" key="2">
    <source>
        <dbReference type="EMBL" id="OOV34212.1"/>
    </source>
</evidence>
<keyword evidence="3" id="KW-1185">Reference proteome</keyword>
<dbReference type="EMBL" id="MWLD01000042">
    <property type="protein sequence ID" value="OOV34212.1"/>
    <property type="molecule type" value="Genomic_DNA"/>
</dbReference>
<gene>
    <name evidence="2" type="ORF">BV61_03200</name>
</gene>
<dbReference type="PANTHER" id="PTHR35604:SF2">
    <property type="entry name" value="TRANSPOSASE INSH FOR INSERTION SEQUENCE ELEMENT IS5A-RELATED"/>
    <property type="match status" value="1"/>
</dbReference>
<dbReference type="InterPro" id="IPR002559">
    <property type="entry name" value="Transposase_11"/>
</dbReference>
<dbReference type="Pfam" id="PF01609">
    <property type="entry name" value="DDE_Tnp_1"/>
    <property type="match status" value="1"/>
</dbReference>